<dbReference type="GO" id="GO:0016887">
    <property type="term" value="F:ATP hydrolysis activity"/>
    <property type="evidence" value="ECO:0007669"/>
    <property type="project" value="RHEA"/>
</dbReference>
<dbReference type="InterPro" id="IPR014001">
    <property type="entry name" value="Helicase_ATP-bd"/>
</dbReference>
<evidence type="ECO:0000256" key="3">
    <source>
        <dbReference type="ARBA" id="ARBA00022723"/>
    </source>
</evidence>
<dbReference type="STRING" id="299467.A0A443S254"/>
<dbReference type="Gene3D" id="3.40.50.300">
    <property type="entry name" value="P-loop containing nucleotide triphosphate hydrolases"/>
    <property type="match status" value="2"/>
</dbReference>
<comment type="similarity">
    <text evidence="2 13">Belongs to the helicase family. RecQ subfamily.</text>
</comment>
<dbReference type="GO" id="GO:0046872">
    <property type="term" value="F:metal ion binding"/>
    <property type="evidence" value="ECO:0007669"/>
    <property type="project" value="UniProtKB-KW"/>
</dbReference>
<evidence type="ECO:0000313" key="17">
    <source>
        <dbReference type="Proteomes" id="UP000288716"/>
    </source>
</evidence>
<dbReference type="PROSITE" id="PS51192">
    <property type="entry name" value="HELICASE_ATP_BIND_1"/>
    <property type="match status" value="1"/>
</dbReference>
<keyword evidence="4 13" id="KW-0547">Nucleotide-binding</keyword>
<dbReference type="GO" id="GO:0000724">
    <property type="term" value="P:double-strand break repair via homologous recombination"/>
    <property type="evidence" value="ECO:0007669"/>
    <property type="project" value="TreeGrafter"/>
</dbReference>
<dbReference type="Pfam" id="PF00271">
    <property type="entry name" value="Helicase_C"/>
    <property type="match status" value="1"/>
</dbReference>
<accession>A0A443S254</accession>
<dbReference type="InterPro" id="IPR027417">
    <property type="entry name" value="P-loop_NTPase"/>
</dbReference>
<dbReference type="SMART" id="SM00487">
    <property type="entry name" value="DEXDc"/>
    <property type="match status" value="1"/>
</dbReference>
<dbReference type="GO" id="GO:0009378">
    <property type="term" value="F:four-way junction helicase activity"/>
    <property type="evidence" value="ECO:0007669"/>
    <property type="project" value="TreeGrafter"/>
</dbReference>
<dbReference type="PROSITE" id="PS51194">
    <property type="entry name" value="HELICASE_CTER"/>
    <property type="match status" value="1"/>
</dbReference>
<evidence type="ECO:0000256" key="4">
    <source>
        <dbReference type="ARBA" id="ARBA00022741"/>
    </source>
</evidence>
<feature type="domain" description="Helicase C-terminal" evidence="15">
    <location>
        <begin position="338"/>
        <end position="485"/>
    </location>
</feature>
<dbReference type="InterPro" id="IPR004589">
    <property type="entry name" value="DNA_helicase_ATP-dep_RecQ"/>
</dbReference>
<dbReference type="GO" id="GO:0005694">
    <property type="term" value="C:chromosome"/>
    <property type="evidence" value="ECO:0007669"/>
    <property type="project" value="TreeGrafter"/>
</dbReference>
<evidence type="ECO:0000256" key="9">
    <source>
        <dbReference type="ARBA" id="ARBA00023235"/>
    </source>
</evidence>
<evidence type="ECO:0000259" key="14">
    <source>
        <dbReference type="PROSITE" id="PS51192"/>
    </source>
</evidence>
<keyword evidence="9" id="KW-0413">Isomerase</keyword>
<dbReference type="EMBL" id="NCKV01011602">
    <property type="protein sequence ID" value="RWS21595.1"/>
    <property type="molecule type" value="Genomic_DNA"/>
</dbReference>
<reference evidence="16 17" key="1">
    <citation type="journal article" date="2018" name="Gigascience">
        <title>Genomes of trombidid mites reveal novel predicted allergens and laterally-transferred genes associated with secondary metabolism.</title>
        <authorList>
            <person name="Dong X."/>
            <person name="Chaisiri K."/>
            <person name="Xia D."/>
            <person name="Armstrong S.D."/>
            <person name="Fang Y."/>
            <person name="Donnelly M.J."/>
            <person name="Kadowaki T."/>
            <person name="McGarry J.W."/>
            <person name="Darby A.C."/>
            <person name="Makepeace B.L."/>
        </authorList>
    </citation>
    <scope>NUCLEOTIDE SEQUENCE [LARGE SCALE GENOMIC DNA]</scope>
    <source>
        <strain evidence="16">UoL-UT</strain>
    </source>
</reference>
<dbReference type="VEuPathDB" id="VectorBase:LDEU010445"/>
<protein>
    <recommendedName>
        <fullName evidence="13">ATP-dependent DNA helicase</fullName>
        <ecNumber evidence="13">5.6.2.4</ecNumber>
    </recommendedName>
</protein>
<dbReference type="GO" id="GO:0003677">
    <property type="term" value="F:DNA binding"/>
    <property type="evidence" value="ECO:0007669"/>
    <property type="project" value="UniProtKB-KW"/>
</dbReference>
<evidence type="ECO:0000256" key="5">
    <source>
        <dbReference type="ARBA" id="ARBA00022801"/>
    </source>
</evidence>
<evidence type="ECO:0000256" key="1">
    <source>
        <dbReference type="ARBA" id="ARBA00004123"/>
    </source>
</evidence>
<comment type="subcellular location">
    <subcellularLocation>
        <location evidence="1 13">Nucleus</location>
    </subcellularLocation>
</comment>
<proteinExistence type="inferred from homology"/>
<dbReference type="PANTHER" id="PTHR13710">
    <property type="entry name" value="DNA HELICASE RECQ FAMILY MEMBER"/>
    <property type="match status" value="1"/>
</dbReference>
<keyword evidence="6 13" id="KW-0347">Helicase</keyword>
<dbReference type="PANTHER" id="PTHR13710:SF152">
    <property type="entry name" value="ATP-DEPENDENT DNA HELICASE Q5"/>
    <property type="match status" value="1"/>
</dbReference>
<dbReference type="GO" id="GO:0005634">
    <property type="term" value="C:nucleus"/>
    <property type="evidence" value="ECO:0007669"/>
    <property type="project" value="UniProtKB-SubCell"/>
</dbReference>
<dbReference type="FunFam" id="3.40.50.300:FF:000444">
    <property type="entry name" value="ATP-dependent DNA helicase"/>
    <property type="match status" value="1"/>
</dbReference>
<evidence type="ECO:0000313" key="16">
    <source>
        <dbReference type="EMBL" id="RWS21595.1"/>
    </source>
</evidence>
<dbReference type="Pfam" id="PF16124">
    <property type="entry name" value="RecQ_Zn_bind"/>
    <property type="match status" value="1"/>
</dbReference>
<dbReference type="NCBIfam" id="TIGR00614">
    <property type="entry name" value="recQ_fam"/>
    <property type="match status" value="1"/>
</dbReference>
<dbReference type="GO" id="GO:0005737">
    <property type="term" value="C:cytoplasm"/>
    <property type="evidence" value="ECO:0007669"/>
    <property type="project" value="TreeGrafter"/>
</dbReference>
<evidence type="ECO:0000256" key="6">
    <source>
        <dbReference type="ARBA" id="ARBA00022806"/>
    </source>
</evidence>
<evidence type="ECO:0000256" key="10">
    <source>
        <dbReference type="ARBA" id="ARBA00023242"/>
    </source>
</evidence>
<comment type="catalytic activity">
    <reaction evidence="11 13">
        <text>Couples ATP hydrolysis with the unwinding of duplex DNA by translocating in the 3'-5' direction.</text>
        <dbReference type="EC" id="5.6.2.4"/>
    </reaction>
</comment>
<dbReference type="Pfam" id="PF00270">
    <property type="entry name" value="DEAD"/>
    <property type="match status" value="1"/>
</dbReference>
<evidence type="ECO:0000256" key="8">
    <source>
        <dbReference type="ARBA" id="ARBA00023125"/>
    </source>
</evidence>
<feature type="non-terminal residue" evidence="16">
    <location>
        <position position="542"/>
    </location>
</feature>
<dbReference type="SMART" id="SM00490">
    <property type="entry name" value="HELICc"/>
    <property type="match status" value="1"/>
</dbReference>
<dbReference type="Proteomes" id="UP000288716">
    <property type="component" value="Unassembled WGS sequence"/>
</dbReference>
<keyword evidence="17" id="KW-1185">Reference proteome</keyword>
<dbReference type="AlphaFoldDB" id="A0A443S254"/>
<dbReference type="InterPro" id="IPR001650">
    <property type="entry name" value="Helicase_C-like"/>
</dbReference>
<keyword evidence="8" id="KW-0238">DNA-binding</keyword>
<feature type="domain" description="Helicase ATP-binding" evidence="14">
    <location>
        <begin position="65"/>
        <end position="241"/>
    </location>
</feature>
<dbReference type="OrthoDB" id="10261556at2759"/>
<organism evidence="16 17">
    <name type="scientific">Leptotrombidium deliense</name>
    <dbReference type="NCBI Taxonomy" id="299467"/>
    <lineage>
        <taxon>Eukaryota</taxon>
        <taxon>Metazoa</taxon>
        <taxon>Ecdysozoa</taxon>
        <taxon>Arthropoda</taxon>
        <taxon>Chelicerata</taxon>
        <taxon>Arachnida</taxon>
        <taxon>Acari</taxon>
        <taxon>Acariformes</taxon>
        <taxon>Trombidiformes</taxon>
        <taxon>Prostigmata</taxon>
        <taxon>Anystina</taxon>
        <taxon>Parasitengona</taxon>
        <taxon>Trombiculoidea</taxon>
        <taxon>Trombiculidae</taxon>
        <taxon>Leptotrombidium</taxon>
    </lineage>
</organism>
<evidence type="ECO:0000256" key="7">
    <source>
        <dbReference type="ARBA" id="ARBA00022840"/>
    </source>
</evidence>
<gene>
    <name evidence="16" type="ORF">B4U80_09316</name>
</gene>
<evidence type="ECO:0000259" key="15">
    <source>
        <dbReference type="PROSITE" id="PS51194"/>
    </source>
</evidence>
<comment type="caution">
    <text evidence="16">The sequence shown here is derived from an EMBL/GenBank/DDBJ whole genome shotgun (WGS) entry which is preliminary data.</text>
</comment>
<evidence type="ECO:0000256" key="12">
    <source>
        <dbReference type="ARBA" id="ARBA00049360"/>
    </source>
</evidence>
<dbReference type="SUPFAM" id="SSF52540">
    <property type="entry name" value="P-loop containing nucleoside triphosphate hydrolases"/>
    <property type="match status" value="1"/>
</dbReference>
<dbReference type="GO" id="GO:0043138">
    <property type="term" value="F:3'-5' DNA helicase activity"/>
    <property type="evidence" value="ECO:0007669"/>
    <property type="project" value="UniProtKB-EC"/>
</dbReference>
<dbReference type="CDD" id="cd17920">
    <property type="entry name" value="DEXHc_RecQ"/>
    <property type="match status" value="1"/>
</dbReference>
<keyword evidence="3" id="KW-0479">Metal-binding</keyword>
<name>A0A443S254_9ACAR</name>
<dbReference type="InterPro" id="IPR032284">
    <property type="entry name" value="RecQ_Zn-bd"/>
</dbReference>
<dbReference type="GO" id="GO:0005524">
    <property type="term" value="F:ATP binding"/>
    <property type="evidence" value="ECO:0007669"/>
    <property type="project" value="UniProtKB-KW"/>
</dbReference>
<sequence length="542" mass="61509">MSSKAPRFCDLPIKQENVKRLKRDEIQSTSYCNDVAVKNGQLLETLSIVFGYEQYRSKVQQKAVETVFHGQKDCFVSMPTGAGKSLCYQLPSAADCPGNITIVISPLIALITNQISQMQKLGLNAVTINSSLSTAQQNKIKAELMSKSVKIKMLYITAEMASTVGFSFILQHLYNTKRLSRIAVDEAHCVSQWGHDFRPDYLKLGHIKERYNDVPWVALTATASPVVVEDIMKLLCLRQPVSIFRSSPFRENLHYDVVFKDILKNPLINLKEFAEESLMMKLPVQQNMQSNFLKAADLFQSTKERTKALKRLKSNSVSPSQPMITSFLPSRSEEIDHKTKQKVKTKNVGIVYCRTRQSCDEIASKLTALGLDSYAYHAGLTPSQRKAIQEQWMNAEINCICATISFGMGVDKSEVRFVAHWNLPQSLTAYYQESGRAGRDGKSSKCRIYYSRKDKEDIEFLIRQENSKLPNQKQQSSSEALKKFDKVVSYCENQSKCRHMLLIKEFEEFNGSMKNGCGKCCDFCVNPGKVRRNVEQLKRHSN</sequence>
<keyword evidence="7 13" id="KW-0067">ATP-binding</keyword>
<keyword evidence="10 13" id="KW-0539">Nucleus</keyword>
<evidence type="ECO:0000256" key="13">
    <source>
        <dbReference type="RuleBase" id="RU364117"/>
    </source>
</evidence>
<evidence type="ECO:0000256" key="2">
    <source>
        <dbReference type="ARBA" id="ARBA00005446"/>
    </source>
</evidence>
<dbReference type="InterPro" id="IPR011545">
    <property type="entry name" value="DEAD/DEAH_box_helicase_dom"/>
</dbReference>
<comment type="catalytic activity">
    <reaction evidence="12 13">
        <text>ATP + H2O = ADP + phosphate + H(+)</text>
        <dbReference type="Rhea" id="RHEA:13065"/>
        <dbReference type="ChEBI" id="CHEBI:15377"/>
        <dbReference type="ChEBI" id="CHEBI:15378"/>
        <dbReference type="ChEBI" id="CHEBI:30616"/>
        <dbReference type="ChEBI" id="CHEBI:43474"/>
        <dbReference type="ChEBI" id="CHEBI:456216"/>
    </reaction>
</comment>
<keyword evidence="5 13" id="KW-0378">Hydrolase</keyword>
<evidence type="ECO:0000256" key="11">
    <source>
        <dbReference type="ARBA" id="ARBA00034617"/>
    </source>
</evidence>
<dbReference type="EC" id="5.6.2.4" evidence="13"/>